<reference evidence="8" key="2">
    <citation type="submission" date="2020-09" db="EMBL/GenBank/DDBJ databases">
        <authorList>
            <person name="Sun Q."/>
            <person name="Kim S."/>
        </authorList>
    </citation>
    <scope>NUCLEOTIDE SEQUENCE</scope>
    <source>
        <strain evidence="8">KCTC 42651</strain>
    </source>
</reference>
<keyword evidence="5 7" id="KW-1133">Transmembrane helix</keyword>
<dbReference type="NCBIfam" id="TIGR00937">
    <property type="entry name" value="2A51"/>
    <property type="match status" value="1"/>
</dbReference>
<keyword evidence="3" id="KW-1003">Cell membrane</keyword>
<dbReference type="AlphaFoldDB" id="A0A919CRG7"/>
<protein>
    <submittedName>
        <fullName evidence="8">Chromate transporter</fullName>
    </submittedName>
</protein>
<dbReference type="Pfam" id="PF02417">
    <property type="entry name" value="Chromate_transp"/>
    <property type="match status" value="2"/>
</dbReference>
<evidence type="ECO:0000256" key="2">
    <source>
        <dbReference type="ARBA" id="ARBA00005262"/>
    </source>
</evidence>
<feature type="transmembrane region" description="Helical" evidence="7">
    <location>
        <begin position="87"/>
        <end position="111"/>
    </location>
</feature>
<accession>A0A919CRG7</accession>
<evidence type="ECO:0000256" key="3">
    <source>
        <dbReference type="ARBA" id="ARBA00022475"/>
    </source>
</evidence>
<dbReference type="PANTHER" id="PTHR33567:SF3">
    <property type="entry name" value="CHROMATE ION TRANSPORTER (EUROFUNG)"/>
    <property type="match status" value="1"/>
</dbReference>
<gene>
    <name evidence="8" type="ORF">GCM10017083_43370</name>
</gene>
<feature type="transmembrane region" description="Helical" evidence="7">
    <location>
        <begin position="428"/>
        <end position="444"/>
    </location>
</feature>
<evidence type="ECO:0000313" key="9">
    <source>
        <dbReference type="Proteomes" id="UP000630353"/>
    </source>
</evidence>
<dbReference type="GO" id="GO:0005886">
    <property type="term" value="C:plasma membrane"/>
    <property type="evidence" value="ECO:0007669"/>
    <property type="project" value="UniProtKB-SubCell"/>
</dbReference>
<dbReference type="EMBL" id="BMZS01000011">
    <property type="protein sequence ID" value="GHD59337.1"/>
    <property type="molecule type" value="Genomic_DNA"/>
</dbReference>
<feature type="transmembrane region" description="Helical" evidence="7">
    <location>
        <begin position="322"/>
        <end position="347"/>
    </location>
</feature>
<keyword evidence="4 7" id="KW-0812">Transmembrane</keyword>
<evidence type="ECO:0000256" key="6">
    <source>
        <dbReference type="ARBA" id="ARBA00023136"/>
    </source>
</evidence>
<keyword evidence="6 7" id="KW-0472">Membrane</keyword>
<sequence>MSAVAREVPAVGFAEATRTWLRIGLLSFGGPAGQIALMHRVLVEEKRWVDEARFLHALNYCMLLPGPEAQQLATYVGWLLHGIRGGVVAGLLFIVPGALVMLALATLYAGYADLAPVAAAFFGIKAAVLVVVVEAVLRIGRRALRSRAAVAVAAAAFVAIFLLAVPFPLIVLAAAATGWLLHRLRPGLLTGGSGHGPAGAAVDERPPGSARGAFAAAAVCLALWAAPVLALLLAVGPDDAFARIALFFSKMAVVTFGGAYAVLGYIAQQAVETYGWLAPGEMLDGLGLAETTPGPLILVGQFVGFLAAWRAPGPLDPWSAGAAGAALTLWVTFVPCFLWIFLGAPFIERLRGNRALDAALSAITAAVVGVVLNLGVWFALHLFFAAVAETRAGPLRLFVPDWSSVDPAAVGLSLLAAIALLRLKLPMPAVLAGAAVLGVVAGAVR</sequence>
<evidence type="ECO:0000256" key="1">
    <source>
        <dbReference type="ARBA" id="ARBA00004651"/>
    </source>
</evidence>
<feature type="transmembrane region" description="Helical" evidence="7">
    <location>
        <begin position="404"/>
        <end position="421"/>
    </location>
</feature>
<evidence type="ECO:0000256" key="5">
    <source>
        <dbReference type="ARBA" id="ARBA00022989"/>
    </source>
</evidence>
<dbReference type="RefSeq" id="WP_189993600.1">
    <property type="nucleotide sequence ID" value="NZ_BMZS01000011.1"/>
</dbReference>
<dbReference type="InterPro" id="IPR014047">
    <property type="entry name" value="Chr_Tranpt_l_chain"/>
</dbReference>
<dbReference type="Proteomes" id="UP000630353">
    <property type="component" value="Unassembled WGS sequence"/>
</dbReference>
<name>A0A919CRG7_9PROT</name>
<dbReference type="PIRSF" id="PIRSF004810">
    <property type="entry name" value="ChrA"/>
    <property type="match status" value="1"/>
</dbReference>
<proteinExistence type="inferred from homology"/>
<dbReference type="InterPro" id="IPR003370">
    <property type="entry name" value="Chromate_transpt"/>
</dbReference>
<evidence type="ECO:0000313" key="8">
    <source>
        <dbReference type="EMBL" id="GHD59337.1"/>
    </source>
</evidence>
<keyword evidence="9" id="KW-1185">Reference proteome</keyword>
<feature type="transmembrane region" description="Helical" evidence="7">
    <location>
        <begin position="149"/>
        <end position="181"/>
    </location>
</feature>
<comment type="similarity">
    <text evidence="2">Belongs to the chromate ion transporter (CHR) (TC 2.A.51) family.</text>
</comment>
<comment type="subcellular location">
    <subcellularLocation>
        <location evidence="1">Cell membrane</location>
        <topology evidence="1">Multi-pass membrane protein</topology>
    </subcellularLocation>
</comment>
<evidence type="ECO:0000256" key="7">
    <source>
        <dbReference type="SAM" id="Phobius"/>
    </source>
</evidence>
<feature type="transmembrane region" description="Helical" evidence="7">
    <location>
        <begin position="359"/>
        <end position="384"/>
    </location>
</feature>
<reference evidence="8" key="1">
    <citation type="journal article" date="2014" name="Int. J. Syst. Evol. Microbiol.">
        <title>Complete genome sequence of Corynebacterium casei LMG S-19264T (=DSM 44701T), isolated from a smear-ripened cheese.</title>
        <authorList>
            <consortium name="US DOE Joint Genome Institute (JGI-PGF)"/>
            <person name="Walter F."/>
            <person name="Albersmeier A."/>
            <person name="Kalinowski J."/>
            <person name="Ruckert C."/>
        </authorList>
    </citation>
    <scope>NUCLEOTIDE SEQUENCE</scope>
    <source>
        <strain evidence="8">KCTC 42651</strain>
    </source>
</reference>
<dbReference type="PANTHER" id="PTHR33567">
    <property type="entry name" value="CHROMATE ION TRANSPORTER (EUROFUNG)"/>
    <property type="match status" value="1"/>
</dbReference>
<feature type="transmembrane region" description="Helical" evidence="7">
    <location>
        <begin position="213"/>
        <end position="235"/>
    </location>
</feature>
<comment type="caution">
    <text evidence="8">The sequence shown here is derived from an EMBL/GenBank/DDBJ whole genome shotgun (WGS) entry which is preliminary data.</text>
</comment>
<feature type="transmembrane region" description="Helical" evidence="7">
    <location>
        <begin position="117"/>
        <end position="137"/>
    </location>
</feature>
<organism evidence="8 9">
    <name type="scientific">Thalassobaculum fulvum</name>
    <dbReference type="NCBI Taxonomy" id="1633335"/>
    <lineage>
        <taxon>Bacteria</taxon>
        <taxon>Pseudomonadati</taxon>
        <taxon>Pseudomonadota</taxon>
        <taxon>Alphaproteobacteria</taxon>
        <taxon>Rhodospirillales</taxon>
        <taxon>Thalassobaculaceae</taxon>
        <taxon>Thalassobaculum</taxon>
    </lineage>
</organism>
<evidence type="ECO:0000256" key="4">
    <source>
        <dbReference type="ARBA" id="ARBA00022692"/>
    </source>
</evidence>
<feature type="transmembrane region" description="Helical" evidence="7">
    <location>
        <begin position="247"/>
        <end position="267"/>
    </location>
</feature>
<dbReference type="GO" id="GO:0015109">
    <property type="term" value="F:chromate transmembrane transporter activity"/>
    <property type="evidence" value="ECO:0007669"/>
    <property type="project" value="InterPro"/>
</dbReference>